<protein>
    <recommendedName>
        <fullName evidence="3">P-type Ca(2+) transporter</fullName>
        <ecNumber evidence="3">7.2.2.10</ecNumber>
    </recommendedName>
</protein>
<sequence length="1074" mass="117752">MFDFLSYEIDLRVKKYTGSLFRHHSDFDYIIHFKEKTANEVLEHFKVNETDGYNDAQVEEARQIYGWNELDKEEPTPLWKLVLEQFEDALVRILLGAATVSFVLAWLDEDSHGEGIGAYVEPLVILVILILNAIVGVWQEANAESALEALKNLQPENARVLRNGVMTTLAARDLVPGDIVEIRVGDKVPADMRLISLKTTAMRAEQSQMTGESVSVNKEIDELPAGTEDIIQAKSNMLFAATVIVNGLGRGVVVKTGMKTEIGQIQQSVQDASEEEESTPLKKKLDAFGEQLSKVIGVICLVVWLINYKNFFDPIHGSVFKGCIYYFKIAVALAVAAIPEGLPAVITTCLALGTKKMAAKNAIVRKLPSVETLGCTTVICSDKTGTLTTNEMSCVTFSHAGASETDLISYDVEGHTYAPIGTISTLSPANDKAVNSVAAVCALCNESTIEYNNGKYVRVGEPTEAALRVLTEKIGVPDKSTHASVAARRQADPASVVQHANTYWLDTYKKLATLEFSRDRKSMSVLCAQATDISRRATRSTPATQNVLFVKGAPEGLLTRCSHVQLHDGRVVPFTDKGRQAVLAKVTTMAQKSLRCLALAKKEDLGDLSTYDGDRRHPSHKKLESTDNFAQIESNLTFVGLVGMEDPPRPEVRPMIQVCASAGIRVIMITGDNKLTAESVCRKIGIFTETEDVTQKSFTGAEFFGLPTAKQVELLASKDGNGMAFSRTEPKHKQLLVKMLKQAGEVVAMTGDGVNDAPALKQADIGIAMGISGTEVAKEAADMVLADDNFATIVSAVEEGRSIYNNMQSFIRYLISSNIGEVAAIFFTAALGFPEGLIPVQLLWVNLVTDGPPATALGFNPADKDIMTKPPRRANDDLINKWTFFRYMVVGVYVGFACVGVFGHWYMFYDGSNDGHSLITFDQLTHFGKCATWTDFHVNNFNGLDFSQDPCAYFTTGKVKASTLSLSVLVAIEMFNALNALSEDGSLVTMPPWSNPYLIVAMVVSFGLHFLILYVDWLAEIFSVCPLDFNEWLLVLAYSLPVILLDEILKVFGRHMAARELAARLKTKKHLKED</sequence>
<evidence type="ECO:0000313" key="26">
    <source>
        <dbReference type="Proteomes" id="UP000265716"/>
    </source>
</evidence>
<keyword evidence="8" id="KW-0547">Nucleotide-binding</keyword>
<dbReference type="InterPro" id="IPR036412">
    <property type="entry name" value="HAD-like_sf"/>
</dbReference>
<feature type="domain" description="Cation-transporting P-type ATPase N-terminal" evidence="17">
    <location>
        <begin position="32"/>
        <end position="106"/>
    </location>
</feature>
<dbReference type="Proteomes" id="UP000266196">
    <property type="component" value="Unassembled WGS sequence"/>
</dbReference>
<dbReference type="SUPFAM" id="SSF56784">
    <property type="entry name" value="HAD-like"/>
    <property type="match status" value="1"/>
</dbReference>
<evidence type="ECO:0000256" key="12">
    <source>
        <dbReference type="ARBA" id="ARBA00022967"/>
    </source>
</evidence>
<dbReference type="SFLD" id="SFLDG00002">
    <property type="entry name" value="C1.7:_P-type_atpase_like"/>
    <property type="match status" value="1"/>
</dbReference>
<dbReference type="EMBL" id="QUTF01023268">
    <property type="protein sequence ID" value="RHY87388.1"/>
    <property type="molecule type" value="Genomic_DNA"/>
</dbReference>
<dbReference type="FunFam" id="1.20.1110.10:FF:000077">
    <property type="entry name" value="ECA1 (ER-TYPE CA2+-ATPASE 1)"/>
    <property type="match status" value="1"/>
</dbReference>
<evidence type="ECO:0000313" key="21">
    <source>
        <dbReference type="EMBL" id="RHY60265.1"/>
    </source>
</evidence>
<evidence type="ECO:0000256" key="3">
    <source>
        <dbReference type="ARBA" id="ARBA00012790"/>
    </source>
</evidence>
<evidence type="ECO:0000256" key="4">
    <source>
        <dbReference type="ARBA" id="ARBA00022448"/>
    </source>
</evidence>
<dbReference type="Gene3D" id="1.20.1110.10">
    <property type="entry name" value="Calcium-transporting ATPase, transmembrane domain"/>
    <property type="match status" value="1"/>
</dbReference>
<dbReference type="EMBL" id="QUTD01005007">
    <property type="protein sequence ID" value="RHY64769.1"/>
    <property type="molecule type" value="Genomic_DNA"/>
</dbReference>
<dbReference type="SMART" id="SM00831">
    <property type="entry name" value="Cation_ATPase_N"/>
    <property type="match status" value="1"/>
</dbReference>
<evidence type="ECO:0000313" key="22">
    <source>
        <dbReference type="EMBL" id="RHY64769.1"/>
    </source>
</evidence>
<name>A0A397DM86_APHAT</name>
<evidence type="ECO:0000256" key="11">
    <source>
        <dbReference type="ARBA" id="ARBA00022842"/>
    </source>
</evidence>
<evidence type="ECO:0000313" key="23">
    <source>
        <dbReference type="EMBL" id="RHY87388.1"/>
    </source>
</evidence>
<feature type="transmembrane region" description="Helical" evidence="16">
    <location>
        <begin position="119"/>
        <end position="138"/>
    </location>
</feature>
<evidence type="ECO:0000256" key="2">
    <source>
        <dbReference type="ARBA" id="ARBA00005675"/>
    </source>
</evidence>
<dbReference type="Gene3D" id="2.70.150.10">
    <property type="entry name" value="Calcium-transporting ATPase, cytoplasmic transduction domain A"/>
    <property type="match status" value="1"/>
</dbReference>
<dbReference type="GO" id="GO:0005524">
    <property type="term" value="F:ATP binding"/>
    <property type="evidence" value="ECO:0007669"/>
    <property type="project" value="UniProtKB-KW"/>
</dbReference>
<evidence type="ECO:0000313" key="20">
    <source>
        <dbReference type="EMBL" id="RHY41313.1"/>
    </source>
</evidence>
<evidence type="ECO:0000313" key="19">
    <source>
        <dbReference type="EMBL" id="RHY11206.1"/>
    </source>
</evidence>
<dbReference type="VEuPathDB" id="FungiDB:H257_00743"/>
<dbReference type="SUPFAM" id="SSF81665">
    <property type="entry name" value="Calcium ATPase, transmembrane domain M"/>
    <property type="match status" value="1"/>
</dbReference>
<dbReference type="InterPro" id="IPR044492">
    <property type="entry name" value="P_typ_ATPase_HD_dom"/>
</dbReference>
<dbReference type="Pfam" id="PF00122">
    <property type="entry name" value="E1-E2_ATPase"/>
    <property type="match status" value="1"/>
</dbReference>
<evidence type="ECO:0000313" key="29">
    <source>
        <dbReference type="Proteomes" id="UP000266643"/>
    </source>
</evidence>
<dbReference type="Proteomes" id="UP000265427">
    <property type="component" value="Unassembled WGS sequence"/>
</dbReference>
<dbReference type="Proteomes" id="UP000266239">
    <property type="component" value="Unassembled WGS sequence"/>
</dbReference>
<keyword evidence="13 16" id="KW-1133">Transmembrane helix</keyword>
<gene>
    <name evidence="19" type="ORF">DYB25_000192</name>
    <name evidence="23" type="ORF">DYB26_000908</name>
    <name evidence="22" type="ORF">DYB30_000520</name>
    <name evidence="24" type="ORF">DYB31_001321</name>
    <name evidence="20" type="ORF">DYB34_000075</name>
    <name evidence="18" type="ORF">DYB36_000453</name>
    <name evidence="21" type="ORF">DYB38_000203</name>
</gene>
<dbReference type="GO" id="GO:0016020">
    <property type="term" value="C:membrane"/>
    <property type="evidence" value="ECO:0007669"/>
    <property type="project" value="UniProtKB-SubCell"/>
</dbReference>
<dbReference type="Pfam" id="PF13246">
    <property type="entry name" value="Cation_ATPase"/>
    <property type="match status" value="1"/>
</dbReference>
<dbReference type="Gene3D" id="3.40.1110.10">
    <property type="entry name" value="Calcium-transporting ATPase, cytoplasmic domain N"/>
    <property type="match status" value="1"/>
</dbReference>
<feature type="transmembrane region" description="Helical" evidence="16">
    <location>
        <begin position="810"/>
        <end position="833"/>
    </location>
</feature>
<dbReference type="PROSITE" id="PS00154">
    <property type="entry name" value="ATPASE_E1_E2"/>
    <property type="match status" value="1"/>
</dbReference>
<evidence type="ECO:0000256" key="14">
    <source>
        <dbReference type="ARBA" id="ARBA00023065"/>
    </source>
</evidence>
<keyword evidence="7" id="KW-0479">Metal-binding</keyword>
<dbReference type="SUPFAM" id="SSF81653">
    <property type="entry name" value="Calcium ATPase, transduction domain A"/>
    <property type="match status" value="1"/>
</dbReference>
<comment type="similarity">
    <text evidence="2">Belongs to the cation transport ATPase (P-type) (TC 3.A.3) family. Type IIA subfamily.</text>
</comment>
<dbReference type="EMBL" id="QUSZ01005487">
    <property type="protein sequence ID" value="RHY09469.1"/>
    <property type="molecule type" value="Genomic_DNA"/>
</dbReference>
<dbReference type="EC" id="7.2.2.10" evidence="3"/>
<dbReference type="Gene3D" id="3.40.50.1000">
    <property type="entry name" value="HAD superfamily/HAD-like"/>
    <property type="match status" value="1"/>
</dbReference>
<keyword evidence="15 16" id="KW-0472">Membrane</keyword>
<organism evidence="22 29">
    <name type="scientific">Aphanomyces astaci</name>
    <name type="common">Crayfish plague agent</name>
    <dbReference type="NCBI Taxonomy" id="112090"/>
    <lineage>
        <taxon>Eukaryota</taxon>
        <taxon>Sar</taxon>
        <taxon>Stramenopiles</taxon>
        <taxon>Oomycota</taxon>
        <taxon>Saprolegniomycetes</taxon>
        <taxon>Saprolegniales</taxon>
        <taxon>Verrucalvaceae</taxon>
        <taxon>Aphanomyces</taxon>
    </lineage>
</organism>
<keyword evidence="12" id="KW-1278">Translocase</keyword>
<evidence type="ECO:0000256" key="13">
    <source>
        <dbReference type="ARBA" id="ARBA00022989"/>
    </source>
</evidence>
<feature type="transmembrane region" description="Helical" evidence="16">
    <location>
        <begin position="1029"/>
        <end position="1049"/>
    </location>
</feature>
<dbReference type="GO" id="GO:0005388">
    <property type="term" value="F:P-type calcium transporter activity"/>
    <property type="evidence" value="ECO:0007669"/>
    <property type="project" value="UniProtKB-EC"/>
</dbReference>
<keyword evidence="11" id="KW-0460">Magnesium</keyword>
<dbReference type="Pfam" id="PF00689">
    <property type="entry name" value="Cation_ATPase_C"/>
    <property type="match status" value="1"/>
</dbReference>
<feature type="transmembrane region" description="Helical" evidence="16">
    <location>
        <begin position="89"/>
        <end position="107"/>
    </location>
</feature>
<dbReference type="NCBIfam" id="TIGR01494">
    <property type="entry name" value="ATPase_P-type"/>
    <property type="match status" value="2"/>
</dbReference>
<dbReference type="PANTHER" id="PTHR42861">
    <property type="entry name" value="CALCIUM-TRANSPORTING ATPASE"/>
    <property type="match status" value="1"/>
</dbReference>
<dbReference type="InterPro" id="IPR023214">
    <property type="entry name" value="HAD_sf"/>
</dbReference>
<keyword evidence="6 16" id="KW-0812">Transmembrane</keyword>
<evidence type="ECO:0000256" key="8">
    <source>
        <dbReference type="ARBA" id="ARBA00022741"/>
    </source>
</evidence>
<dbReference type="SFLD" id="SFLDS00003">
    <property type="entry name" value="Haloacid_Dehalogenase"/>
    <property type="match status" value="1"/>
</dbReference>
<proteinExistence type="inferred from homology"/>
<dbReference type="GO" id="GO:0046872">
    <property type="term" value="F:metal ion binding"/>
    <property type="evidence" value="ECO:0007669"/>
    <property type="project" value="UniProtKB-KW"/>
</dbReference>
<accession>A0A397DM86</accession>
<dbReference type="Pfam" id="PF08282">
    <property type="entry name" value="Hydrolase_3"/>
    <property type="match status" value="1"/>
</dbReference>
<evidence type="ECO:0000313" key="31">
    <source>
        <dbReference type="Proteomes" id="UP000286510"/>
    </source>
</evidence>
<dbReference type="AlphaFoldDB" id="A0A397DM86"/>
<keyword evidence="5" id="KW-0109">Calcium transport</keyword>
<evidence type="ECO:0000256" key="1">
    <source>
        <dbReference type="ARBA" id="ARBA00004141"/>
    </source>
</evidence>
<evidence type="ECO:0000256" key="5">
    <source>
        <dbReference type="ARBA" id="ARBA00022568"/>
    </source>
</evidence>
<evidence type="ECO:0000256" key="9">
    <source>
        <dbReference type="ARBA" id="ARBA00022837"/>
    </source>
</evidence>
<dbReference type="Pfam" id="PF00690">
    <property type="entry name" value="Cation_ATPase_N"/>
    <property type="match status" value="1"/>
</dbReference>
<keyword evidence="10" id="KW-0067">ATP-binding</keyword>
<comment type="subcellular location">
    <subcellularLocation>
        <location evidence="1">Membrane</location>
        <topology evidence="1">Multi-pass membrane protein</topology>
    </subcellularLocation>
</comment>
<evidence type="ECO:0000313" key="28">
    <source>
        <dbReference type="Proteomes" id="UP000266239"/>
    </source>
</evidence>
<dbReference type="InterPro" id="IPR008250">
    <property type="entry name" value="ATPase_P-typ_transduc_dom_A_sf"/>
</dbReference>
<dbReference type="SUPFAM" id="SSF81660">
    <property type="entry name" value="Metal cation-transporting ATPase, ATP-binding domain N"/>
    <property type="match status" value="1"/>
</dbReference>
<feature type="transmembrane region" description="Helical" evidence="16">
    <location>
        <begin position="884"/>
        <end position="908"/>
    </location>
</feature>
<evidence type="ECO:0000313" key="27">
    <source>
        <dbReference type="Proteomes" id="UP000266196"/>
    </source>
</evidence>
<dbReference type="SFLD" id="SFLDF00027">
    <property type="entry name" value="p-type_atpase"/>
    <property type="match status" value="1"/>
</dbReference>
<feature type="transmembrane region" description="Helical" evidence="16">
    <location>
        <begin position="997"/>
        <end position="1017"/>
    </location>
</feature>
<evidence type="ECO:0000256" key="10">
    <source>
        <dbReference type="ARBA" id="ARBA00022840"/>
    </source>
</evidence>
<evidence type="ECO:0000313" key="30">
    <source>
        <dbReference type="Proteomes" id="UP000283543"/>
    </source>
</evidence>
<dbReference type="InterPro" id="IPR018303">
    <property type="entry name" value="ATPase_P-typ_P_site"/>
</dbReference>
<dbReference type="PRINTS" id="PR00119">
    <property type="entry name" value="CATATPASE"/>
</dbReference>
<keyword evidence="14" id="KW-0406">Ion transport</keyword>
<evidence type="ECO:0000256" key="7">
    <source>
        <dbReference type="ARBA" id="ARBA00022723"/>
    </source>
</evidence>
<dbReference type="Proteomes" id="UP000265716">
    <property type="component" value="Unassembled WGS sequence"/>
</dbReference>
<evidence type="ECO:0000256" key="16">
    <source>
        <dbReference type="SAM" id="Phobius"/>
    </source>
</evidence>
<dbReference type="InterPro" id="IPR023298">
    <property type="entry name" value="ATPase_P-typ_TM_dom_sf"/>
</dbReference>
<dbReference type="FunFam" id="3.40.50.1000:FF:000028">
    <property type="entry name" value="Calcium-transporting P-type ATPase, putative"/>
    <property type="match status" value="1"/>
</dbReference>
<dbReference type="InterPro" id="IPR004014">
    <property type="entry name" value="ATPase_P-typ_cation-transptr_N"/>
</dbReference>
<dbReference type="EMBL" id="QUTC01005097">
    <property type="protein sequence ID" value="RHY60265.1"/>
    <property type="molecule type" value="Genomic_DNA"/>
</dbReference>
<dbReference type="FunFam" id="1.20.1110.10:FF:000027">
    <property type="entry name" value="Calcium-transporting ATPase, putative"/>
    <property type="match status" value="1"/>
</dbReference>
<dbReference type="InterPro" id="IPR001757">
    <property type="entry name" value="P_typ_ATPase"/>
</dbReference>
<dbReference type="Proteomes" id="UP000286510">
    <property type="component" value="Unassembled WGS sequence"/>
</dbReference>
<dbReference type="InterPro" id="IPR059000">
    <property type="entry name" value="ATPase_P-type_domA"/>
</dbReference>
<evidence type="ECO:0000256" key="6">
    <source>
        <dbReference type="ARBA" id="ARBA00022692"/>
    </source>
</evidence>
<comment type="caution">
    <text evidence="22">The sequence shown here is derived from an EMBL/GenBank/DDBJ whole genome shotgun (WGS) entry which is preliminary data.</text>
</comment>
<evidence type="ECO:0000259" key="17">
    <source>
        <dbReference type="SMART" id="SM00831"/>
    </source>
</evidence>
<evidence type="ECO:0000313" key="18">
    <source>
        <dbReference type="EMBL" id="RHY09469.1"/>
    </source>
</evidence>
<feature type="transmembrane region" description="Helical" evidence="16">
    <location>
        <begin position="324"/>
        <end position="352"/>
    </location>
</feature>
<dbReference type="Proteomes" id="UP000283543">
    <property type="component" value="Unassembled WGS sequence"/>
</dbReference>
<evidence type="ECO:0000313" key="24">
    <source>
        <dbReference type="EMBL" id="RHZ23573.1"/>
    </source>
</evidence>
<dbReference type="FunFam" id="2.70.150.10:FF:000014">
    <property type="entry name" value="Calcium-transporting ATPase, putative"/>
    <property type="match status" value="1"/>
</dbReference>
<reference evidence="25 26" key="1">
    <citation type="submission" date="2018-08" db="EMBL/GenBank/DDBJ databases">
        <title>Aphanomyces genome sequencing and annotation.</title>
        <authorList>
            <person name="Minardi D."/>
            <person name="Oidtmann B."/>
            <person name="Van Der Giezen M."/>
            <person name="Studholme D.J."/>
        </authorList>
    </citation>
    <scope>NUCLEOTIDE SEQUENCE [LARGE SCALE GENOMIC DNA]</scope>
    <source>
        <strain evidence="24 27">197901</strain>
        <strain evidence="22 29">D2</strain>
        <strain evidence="23 31">FDL457</strain>
        <strain evidence="18 25">Kv</strain>
        <strain evidence="21 26">SA</strain>
        <strain evidence="20 30">Si</strain>
        <strain evidence="19 28">Yx</strain>
    </source>
</reference>
<dbReference type="EMBL" id="QUTA01006424">
    <property type="protein sequence ID" value="RHY11206.1"/>
    <property type="molecule type" value="Genomic_DNA"/>
</dbReference>
<dbReference type="InterPro" id="IPR023299">
    <property type="entry name" value="ATPase_P-typ_cyto_dom_N"/>
</dbReference>
<dbReference type="EMBL" id="QUTB01009092">
    <property type="protein sequence ID" value="RHY41313.1"/>
    <property type="molecule type" value="Genomic_DNA"/>
</dbReference>
<feature type="transmembrane region" description="Helical" evidence="16">
    <location>
        <begin position="292"/>
        <end position="312"/>
    </location>
</feature>
<dbReference type="GO" id="GO:0016887">
    <property type="term" value="F:ATP hydrolysis activity"/>
    <property type="evidence" value="ECO:0007669"/>
    <property type="project" value="InterPro"/>
</dbReference>
<dbReference type="InterPro" id="IPR006068">
    <property type="entry name" value="ATPase_P-typ_cation-transptr_C"/>
</dbReference>
<keyword evidence="4" id="KW-0813">Transport</keyword>
<evidence type="ECO:0000313" key="25">
    <source>
        <dbReference type="Proteomes" id="UP000265427"/>
    </source>
</evidence>
<keyword evidence="9" id="KW-0106">Calcium</keyword>
<dbReference type="EMBL" id="QUTE01008626">
    <property type="protein sequence ID" value="RHZ23573.1"/>
    <property type="molecule type" value="Genomic_DNA"/>
</dbReference>
<evidence type="ECO:0000256" key="15">
    <source>
        <dbReference type="ARBA" id="ARBA00023136"/>
    </source>
</evidence>
<dbReference type="FunFam" id="3.40.1110.10:FF:000021">
    <property type="entry name" value="calcium-transporting ATPase, endoplasmic reticulum-type"/>
    <property type="match status" value="1"/>
</dbReference>
<dbReference type="Proteomes" id="UP000266643">
    <property type="component" value="Unassembled WGS sequence"/>
</dbReference>